<protein>
    <submittedName>
        <fullName evidence="2">Hint domain-containing protein</fullName>
    </submittedName>
</protein>
<keyword evidence="3" id="KW-1185">Reference proteome</keyword>
<name>A0AAP2G946_9RHOB</name>
<dbReference type="Proteomes" id="UP001315686">
    <property type="component" value="Unassembled WGS sequence"/>
</dbReference>
<feature type="domain" description="Hedgehog/Intein (Hint)" evidence="1">
    <location>
        <begin position="30"/>
        <end position="163"/>
    </location>
</feature>
<accession>A0AAP2G946</accession>
<proteinExistence type="predicted"/>
<sequence>MFMRLNGQGRNQQLPEGAQAVMPAGTTSGLTAGTLVATPKGWRGVETISAGDEVMTFDGGMQRVQAVARSVLWGGDMECPGAYRPLHIPAGLLGNRRDMQVLPEQTVVLESDAAEAAFGDPFALVPAVALEGLPGVESLSPRGLIEVVQLSFEDDQLIYAEGSALVFCPSHVAGEPIDLAMLNTESALSSDYRVLSMHDARLLTTCVVAELSAVQGTARTA</sequence>
<evidence type="ECO:0000313" key="3">
    <source>
        <dbReference type="Proteomes" id="UP001315686"/>
    </source>
</evidence>
<dbReference type="InterPro" id="IPR036844">
    <property type="entry name" value="Hint_dom_sf"/>
</dbReference>
<gene>
    <name evidence="2" type="ORF">IV417_14450</name>
</gene>
<evidence type="ECO:0000313" key="2">
    <source>
        <dbReference type="EMBL" id="MBT0958587.1"/>
    </source>
</evidence>
<dbReference type="InterPro" id="IPR028992">
    <property type="entry name" value="Hedgehog/Intein_dom"/>
</dbReference>
<comment type="caution">
    <text evidence="2">The sequence shown here is derived from an EMBL/GenBank/DDBJ whole genome shotgun (WGS) entry which is preliminary data.</text>
</comment>
<evidence type="ECO:0000259" key="1">
    <source>
        <dbReference type="Pfam" id="PF13403"/>
    </source>
</evidence>
<dbReference type="SUPFAM" id="SSF51294">
    <property type="entry name" value="Hedgehog/intein (Hint) domain"/>
    <property type="match status" value="1"/>
</dbReference>
<organism evidence="2 3">
    <name type="scientific">Harenicola maris</name>
    <dbReference type="NCBI Taxonomy" id="2841044"/>
    <lineage>
        <taxon>Bacteria</taxon>
        <taxon>Pseudomonadati</taxon>
        <taxon>Pseudomonadota</taxon>
        <taxon>Alphaproteobacteria</taxon>
        <taxon>Rhodobacterales</taxon>
        <taxon>Paracoccaceae</taxon>
        <taxon>Harenicola</taxon>
    </lineage>
</organism>
<dbReference type="EMBL" id="JADQAZ010000003">
    <property type="protein sequence ID" value="MBT0958587.1"/>
    <property type="molecule type" value="Genomic_DNA"/>
</dbReference>
<dbReference type="Pfam" id="PF13403">
    <property type="entry name" value="Hint_2"/>
    <property type="match status" value="1"/>
</dbReference>
<dbReference type="RefSeq" id="WP_327794815.1">
    <property type="nucleotide sequence ID" value="NZ_JADQAZ010000003.1"/>
</dbReference>
<reference evidence="2 3" key="1">
    <citation type="journal article" date="2021" name="Arch. Microbiol.">
        <title>Harenicola maris gen. nov., sp. nov. isolated from the Sea of Japan shallow sediments.</title>
        <authorList>
            <person name="Romanenko L.A."/>
            <person name="Kurilenko V.V."/>
            <person name="Chernysheva N.Y."/>
            <person name="Tekutyeva L.A."/>
            <person name="Velansky P.V."/>
            <person name="Svetashev V.I."/>
            <person name="Isaeva M.P."/>
        </authorList>
    </citation>
    <scope>NUCLEOTIDE SEQUENCE [LARGE SCALE GENOMIC DNA]</scope>
    <source>
        <strain evidence="2 3">KMM 3653</strain>
    </source>
</reference>
<dbReference type="AlphaFoldDB" id="A0AAP2G946"/>